<proteinExistence type="predicted"/>
<evidence type="ECO:0000256" key="1">
    <source>
        <dbReference type="SAM" id="SignalP"/>
    </source>
</evidence>
<name>A0A8K0WCA8_9HYPO</name>
<organism evidence="2 3">
    <name type="scientific">Fusarium tricinctum</name>
    <dbReference type="NCBI Taxonomy" id="61284"/>
    <lineage>
        <taxon>Eukaryota</taxon>
        <taxon>Fungi</taxon>
        <taxon>Dikarya</taxon>
        <taxon>Ascomycota</taxon>
        <taxon>Pezizomycotina</taxon>
        <taxon>Sordariomycetes</taxon>
        <taxon>Hypocreomycetidae</taxon>
        <taxon>Hypocreales</taxon>
        <taxon>Nectriaceae</taxon>
        <taxon>Fusarium</taxon>
        <taxon>Fusarium tricinctum species complex</taxon>
    </lineage>
</organism>
<reference evidence="2" key="1">
    <citation type="journal article" date="2021" name="Nat. Commun.">
        <title>Genetic determinants of endophytism in the Arabidopsis root mycobiome.</title>
        <authorList>
            <person name="Mesny F."/>
            <person name="Miyauchi S."/>
            <person name="Thiergart T."/>
            <person name="Pickel B."/>
            <person name="Atanasova L."/>
            <person name="Karlsson M."/>
            <person name="Huettel B."/>
            <person name="Barry K.W."/>
            <person name="Haridas S."/>
            <person name="Chen C."/>
            <person name="Bauer D."/>
            <person name="Andreopoulos W."/>
            <person name="Pangilinan J."/>
            <person name="LaButti K."/>
            <person name="Riley R."/>
            <person name="Lipzen A."/>
            <person name="Clum A."/>
            <person name="Drula E."/>
            <person name="Henrissat B."/>
            <person name="Kohler A."/>
            <person name="Grigoriev I.V."/>
            <person name="Martin F.M."/>
            <person name="Hacquard S."/>
        </authorList>
    </citation>
    <scope>NUCLEOTIDE SEQUENCE</scope>
    <source>
        <strain evidence="2">MPI-SDFR-AT-0068</strain>
    </source>
</reference>
<dbReference type="EMBL" id="JAGPXF010000004">
    <property type="protein sequence ID" value="KAH7246247.1"/>
    <property type="molecule type" value="Genomic_DNA"/>
</dbReference>
<sequence length="81" mass="8740">MALARSCLLLSILCSIPPSLGPGMRSCFQRRGLAVGLIDSLDLVKSTASPFFYIPLVILLGSFRQSVFPSLWLDDIVDAGL</sequence>
<keyword evidence="1" id="KW-0732">Signal</keyword>
<keyword evidence="3" id="KW-1185">Reference proteome</keyword>
<evidence type="ECO:0000313" key="2">
    <source>
        <dbReference type="EMBL" id="KAH7246247.1"/>
    </source>
</evidence>
<gene>
    <name evidence="2" type="ORF">BKA59DRAFT_477507</name>
</gene>
<evidence type="ECO:0000313" key="3">
    <source>
        <dbReference type="Proteomes" id="UP000813427"/>
    </source>
</evidence>
<dbReference type="AlphaFoldDB" id="A0A8K0WCA8"/>
<feature type="chain" id="PRO_5035443631" evidence="1">
    <location>
        <begin position="22"/>
        <end position="81"/>
    </location>
</feature>
<feature type="signal peptide" evidence="1">
    <location>
        <begin position="1"/>
        <end position="21"/>
    </location>
</feature>
<comment type="caution">
    <text evidence="2">The sequence shown here is derived from an EMBL/GenBank/DDBJ whole genome shotgun (WGS) entry which is preliminary data.</text>
</comment>
<dbReference type="Proteomes" id="UP000813427">
    <property type="component" value="Unassembled WGS sequence"/>
</dbReference>
<protein>
    <submittedName>
        <fullName evidence="2">Uncharacterized protein</fullName>
    </submittedName>
</protein>
<accession>A0A8K0WCA8</accession>